<protein>
    <recommendedName>
        <fullName evidence="8">General transcription factor IIH subunit 4</fullName>
    </recommendedName>
</protein>
<dbReference type="GO" id="GO:0000439">
    <property type="term" value="C:transcription factor TFIIH core complex"/>
    <property type="evidence" value="ECO:0007669"/>
    <property type="project" value="InterPro"/>
</dbReference>
<comment type="caution">
    <text evidence="10">The sequence shown here is derived from an EMBL/GenBank/DDBJ whole genome shotgun (WGS) entry which is preliminary data.</text>
</comment>
<dbReference type="PANTHER" id="PTHR13152:SF0">
    <property type="entry name" value="GENERAL TRANSCRIPTION FACTOR IIH SUBUNIT 4"/>
    <property type="match status" value="1"/>
</dbReference>
<dbReference type="GO" id="GO:0005675">
    <property type="term" value="C:transcription factor TFIIH holo complex"/>
    <property type="evidence" value="ECO:0007669"/>
    <property type="project" value="TreeGrafter"/>
</dbReference>
<keyword evidence="3 8" id="KW-0227">DNA damage</keyword>
<comment type="subcellular location">
    <subcellularLocation>
        <location evidence="1 8">Nucleus</location>
    </subcellularLocation>
</comment>
<keyword evidence="6 8" id="KW-0234">DNA repair</keyword>
<dbReference type="GO" id="GO:0001671">
    <property type="term" value="F:ATPase activator activity"/>
    <property type="evidence" value="ECO:0007669"/>
    <property type="project" value="InterPro"/>
</dbReference>
<evidence type="ECO:0000256" key="2">
    <source>
        <dbReference type="ARBA" id="ARBA00007132"/>
    </source>
</evidence>
<keyword evidence="7 8" id="KW-0539">Nucleus</keyword>
<dbReference type="Proteomes" id="UP000241890">
    <property type="component" value="Unassembled WGS sequence"/>
</dbReference>
<dbReference type="EMBL" id="BEYU01000014">
    <property type="protein sequence ID" value="GBG25647.1"/>
    <property type="molecule type" value="Genomic_DNA"/>
</dbReference>
<evidence type="ECO:0000256" key="7">
    <source>
        <dbReference type="ARBA" id="ARBA00023242"/>
    </source>
</evidence>
<accession>A0A2R5G3N1</accession>
<comment type="similarity">
    <text evidence="2 8">Belongs to the TFB2 family.</text>
</comment>
<evidence type="ECO:0000256" key="3">
    <source>
        <dbReference type="ARBA" id="ARBA00022763"/>
    </source>
</evidence>
<reference evidence="10 11" key="1">
    <citation type="submission" date="2017-12" db="EMBL/GenBank/DDBJ databases">
        <title>Sequencing, de novo assembly and annotation of complete genome of a new Thraustochytrid species, strain FCC1311.</title>
        <authorList>
            <person name="Sedici K."/>
            <person name="Godart F."/>
            <person name="Aiese Cigliano R."/>
            <person name="Sanseverino W."/>
            <person name="Barakat M."/>
            <person name="Ortet P."/>
            <person name="Marechal E."/>
            <person name="Cagnac O."/>
            <person name="Amato A."/>
        </authorList>
    </citation>
    <scope>NUCLEOTIDE SEQUENCE [LARGE SCALE GENOMIC DNA]</scope>
</reference>
<keyword evidence="11" id="KW-1185">Reference proteome</keyword>
<evidence type="ECO:0000256" key="4">
    <source>
        <dbReference type="ARBA" id="ARBA00023015"/>
    </source>
</evidence>
<evidence type="ECO:0000256" key="5">
    <source>
        <dbReference type="ARBA" id="ARBA00023163"/>
    </source>
</evidence>
<evidence type="ECO:0000256" key="1">
    <source>
        <dbReference type="ARBA" id="ARBA00004123"/>
    </source>
</evidence>
<dbReference type="Pfam" id="PF18307">
    <property type="entry name" value="Tfb2_C"/>
    <property type="match status" value="1"/>
</dbReference>
<evidence type="ECO:0000313" key="11">
    <source>
        <dbReference type="Proteomes" id="UP000241890"/>
    </source>
</evidence>
<dbReference type="GO" id="GO:0006289">
    <property type="term" value="P:nucleotide-excision repair"/>
    <property type="evidence" value="ECO:0007669"/>
    <property type="project" value="InterPro"/>
</dbReference>
<gene>
    <name evidence="10" type="ORF">FCC1311_018662</name>
</gene>
<keyword evidence="5 8" id="KW-0804">Transcription</keyword>
<evidence type="ECO:0000313" key="10">
    <source>
        <dbReference type="EMBL" id="GBG25647.1"/>
    </source>
</evidence>
<evidence type="ECO:0000259" key="9">
    <source>
        <dbReference type="Pfam" id="PF18307"/>
    </source>
</evidence>
<dbReference type="InterPro" id="IPR040662">
    <property type="entry name" value="Tfb2_C"/>
</dbReference>
<evidence type="ECO:0000256" key="8">
    <source>
        <dbReference type="RuleBase" id="RU364024"/>
    </source>
</evidence>
<dbReference type="OrthoDB" id="364513at2759"/>
<dbReference type="GO" id="GO:0003690">
    <property type="term" value="F:double-stranded DNA binding"/>
    <property type="evidence" value="ECO:0007669"/>
    <property type="project" value="TreeGrafter"/>
</dbReference>
<sequence>MATVISAGGGANSSEDEGAGDLFDYIGTLDEARVGDLFACRWSCLGVLRHLSPLAKQLVLRLTCVRKGVPLEWLSKSVVAGAQAKGALREALTQLRTLKVLVDVIGEPGRVQLHKAFASQLRASIAAPQISALPWQDGLDGSRGNDKTSGSALMNLEDAALRKWTAILHFIVGSNEYGNPGKRVVKLLVSMGLMGHGGASDRSGTAHNNGVAVLGSSLPQITRQGYEFMLKDIHEQVWIFMKHYTRKVGSPESVLQMLFRMSYCKPGTECSSGTLDETQRSLLGDFDLFGLVQIDESRRDRFFPTSLGVNVVFGQSREERMAAAARAVDLPAQSAQTGASDAAKRVKGEPGMVPMNRRATASSNVFIICETNFKVYAYTESSLHVEMLRLFVNIECILPNLIVAVITRSSIRSAFKLGITGSQIIHFLSENAHPLCKKRHRLVPDNITDQIILWEGERNRVRAQRGVLYKDFQPEEEAVHSAAVAHALENKWLLFQSGPPNMAFVILESKHDEMRAFVKRTRERLRNNVH</sequence>
<organism evidence="10 11">
    <name type="scientific">Hondaea fermentalgiana</name>
    <dbReference type="NCBI Taxonomy" id="2315210"/>
    <lineage>
        <taxon>Eukaryota</taxon>
        <taxon>Sar</taxon>
        <taxon>Stramenopiles</taxon>
        <taxon>Bigyra</taxon>
        <taxon>Labyrinthulomycetes</taxon>
        <taxon>Thraustochytrida</taxon>
        <taxon>Thraustochytriidae</taxon>
        <taxon>Hondaea</taxon>
    </lineage>
</organism>
<comment type="function">
    <text evidence="8">Component of the general transcription and DNA repair factor IIH (TFIIH) core complex which is involved in general and transcription-coupled nucleotide excision repair (NER) of damaged DNA.</text>
</comment>
<proteinExistence type="inferred from homology"/>
<keyword evidence="4 8" id="KW-0805">Transcription regulation</keyword>
<evidence type="ECO:0000256" key="6">
    <source>
        <dbReference type="ARBA" id="ARBA00023204"/>
    </source>
</evidence>
<dbReference type="AlphaFoldDB" id="A0A2R5G3N1"/>
<dbReference type="InParanoid" id="A0A2R5G3N1"/>
<feature type="domain" description="Transcription factor Tfb2 C-terminal" evidence="9">
    <location>
        <begin position="449"/>
        <end position="519"/>
    </location>
</feature>
<dbReference type="InterPro" id="IPR004598">
    <property type="entry name" value="TFIIH_p52/Tfb2"/>
</dbReference>
<dbReference type="Pfam" id="PF03849">
    <property type="entry name" value="Tfb2"/>
    <property type="match status" value="1"/>
</dbReference>
<dbReference type="Gene3D" id="3.30.70.2610">
    <property type="match status" value="1"/>
</dbReference>
<dbReference type="PANTHER" id="PTHR13152">
    <property type="entry name" value="TFIIH, POLYPEPTIDE 4"/>
    <property type="match status" value="1"/>
</dbReference>
<name>A0A2R5G3N1_9STRA</name>